<dbReference type="Proteomes" id="UP000569018">
    <property type="component" value="Unassembled WGS sequence"/>
</dbReference>
<dbReference type="GO" id="GO:0005829">
    <property type="term" value="C:cytosol"/>
    <property type="evidence" value="ECO:0007669"/>
    <property type="project" value="TreeGrafter"/>
</dbReference>
<keyword evidence="6" id="KW-0687">Ribonucleoprotein</keyword>
<dbReference type="PANTHER" id="PTHR33398">
    <property type="entry name" value="30S RIBOSOMAL PROTEIN S20"/>
    <property type="match status" value="1"/>
</dbReference>
<keyword evidence="5 10" id="KW-0689">Ribosomal protein</keyword>
<feature type="region of interest" description="Disordered" evidence="9">
    <location>
        <begin position="1"/>
        <end position="25"/>
    </location>
</feature>
<evidence type="ECO:0000256" key="2">
    <source>
        <dbReference type="ARBA" id="ARBA00007634"/>
    </source>
</evidence>
<feature type="non-terminal residue" evidence="10">
    <location>
        <position position="105"/>
    </location>
</feature>
<dbReference type="GO" id="GO:0003735">
    <property type="term" value="F:structural constituent of ribosome"/>
    <property type="evidence" value="ECO:0007669"/>
    <property type="project" value="InterPro"/>
</dbReference>
<protein>
    <recommendedName>
        <fullName evidence="7">Small ribosomal subunit protein bS20</fullName>
    </recommendedName>
    <alternativeName>
        <fullName evidence="8">30S ribosomal protein S20</fullName>
    </alternativeName>
</protein>
<evidence type="ECO:0000256" key="9">
    <source>
        <dbReference type="SAM" id="MobiDB-lite"/>
    </source>
</evidence>
<dbReference type="InterPro" id="IPR002583">
    <property type="entry name" value="Ribosomal_bS20"/>
</dbReference>
<accession>A0A6V8Q6B2</accession>
<evidence type="ECO:0000256" key="8">
    <source>
        <dbReference type="ARBA" id="ARBA00035343"/>
    </source>
</evidence>
<dbReference type="SUPFAM" id="SSF46992">
    <property type="entry name" value="Ribosomal protein S20"/>
    <property type="match status" value="1"/>
</dbReference>
<sequence length="105" mass="11914">MAKIKSQIKRVKTNKKRRIANKSKKSEIKTVVKQFERAVTEKDLETARAQLTRVVSLLDKAASKKIIHKNKAANKKSKLYRRLNSLTAQERPLCPLQGASKSVTN</sequence>
<dbReference type="HAMAP" id="MF_00500">
    <property type="entry name" value="Ribosomal_bS20"/>
    <property type="match status" value="1"/>
</dbReference>
<evidence type="ECO:0000256" key="4">
    <source>
        <dbReference type="ARBA" id="ARBA00022884"/>
    </source>
</evidence>
<keyword evidence="4" id="KW-0694">RNA-binding</keyword>
<dbReference type="RefSeq" id="WP_176236203.1">
    <property type="nucleotide sequence ID" value="NZ_BLSD01000189.1"/>
</dbReference>
<dbReference type="GO" id="GO:0006412">
    <property type="term" value="P:translation"/>
    <property type="evidence" value="ECO:0007669"/>
    <property type="project" value="InterPro"/>
</dbReference>
<comment type="function">
    <text evidence="1">Binds directly to 16S ribosomal RNA.</text>
</comment>
<comment type="similarity">
    <text evidence="2">Belongs to the bacterial ribosomal protein bS20 family.</text>
</comment>
<proteinExistence type="inferred from homology"/>
<name>A0A6V8Q6B2_9ACTN</name>
<comment type="caution">
    <text evidence="10">The sequence shown here is derived from an EMBL/GenBank/DDBJ whole genome shotgun (WGS) entry which is preliminary data.</text>
</comment>
<evidence type="ECO:0000256" key="1">
    <source>
        <dbReference type="ARBA" id="ARBA00003134"/>
    </source>
</evidence>
<dbReference type="PANTHER" id="PTHR33398:SF1">
    <property type="entry name" value="SMALL RIBOSOMAL SUBUNIT PROTEIN BS20C"/>
    <property type="match status" value="1"/>
</dbReference>
<evidence type="ECO:0000256" key="5">
    <source>
        <dbReference type="ARBA" id="ARBA00022980"/>
    </source>
</evidence>
<evidence type="ECO:0000313" key="11">
    <source>
        <dbReference type="Proteomes" id="UP000569018"/>
    </source>
</evidence>
<evidence type="ECO:0000256" key="6">
    <source>
        <dbReference type="ARBA" id="ARBA00023274"/>
    </source>
</evidence>
<organism evidence="10 11">
    <name type="scientific">Candidatus Hakubella thermalkaliphila</name>
    <dbReference type="NCBI Taxonomy" id="2754717"/>
    <lineage>
        <taxon>Bacteria</taxon>
        <taxon>Bacillati</taxon>
        <taxon>Actinomycetota</taxon>
        <taxon>Actinomycetota incertae sedis</taxon>
        <taxon>Candidatus Hakubellales</taxon>
        <taxon>Candidatus Hakubellaceae</taxon>
        <taxon>Candidatus Hakubella</taxon>
    </lineage>
</organism>
<evidence type="ECO:0000256" key="7">
    <source>
        <dbReference type="ARBA" id="ARBA00035136"/>
    </source>
</evidence>
<dbReference type="AlphaFoldDB" id="A0A6V8Q6B2"/>
<evidence type="ECO:0000313" key="10">
    <source>
        <dbReference type="EMBL" id="GFP40278.1"/>
    </source>
</evidence>
<dbReference type="GO" id="GO:0070181">
    <property type="term" value="F:small ribosomal subunit rRNA binding"/>
    <property type="evidence" value="ECO:0007669"/>
    <property type="project" value="TreeGrafter"/>
</dbReference>
<keyword evidence="3" id="KW-0699">rRNA-binding</keyword>
<dbReference type="Pfam" id="PF01649">
    <property type="entry name" value="Ribosomal_S20p"/>
    <property type="match status" value="1"/>
</dbReference>
<dbReference type="Gene3D" id="1.20.58.110">
    <property type="entry name" value="Ribosomal protein S20"/>
    <property type="match status" value="1"/>
</dbReference>
<dbReference type="NCBIfam" id="TIGR00029">
    <property type="entry name" value="S20"/>
    <property type="match status" value="1"/>
</dbReference>
<evidence type="ECO:0000256" key="3">
    <source>
        <dbReference type="ARBA" id="ARBA00022730"/>
    </source>
</evidence>
<gene>
    <name evidence="10" type="ORF">HKBW3S47_01974</name>
</gene>
<dbReference type="InterPro" id="IPR036510">
    <property type="entry name" value="Ribosomal_bS20_sf"/>
</dbReference>
<dbReference type="GO" id="GO:0015935">
    <property type="term" value="C:small ribosomal subunit"/>
    <property type="evidence" value="ECO:0007669"/>
    <property type="project" value="TreeGrafter"/>
</dbReference>
<dbReference type="EMBL" id="BLSD01000189">
    <property type="protein sequence ID" value="GFP40278.1"/>
    <property type="molecule type" value="Genomic_DNA"/>
</dbReference>
<dbReference type="FunFam" id="1.20.58.110:FF:000001">
    <property type="entry name" value="30S ribosomal protein S20"/>
    <property type="match status" value="1"/>
</dbReference>
<feature type="compositionally biased region" description="Basic residues" evidence="9">
    <location>
        <begin position="1"/>
        <end position="23"/>
    </location>
</feature>
<reference evidence="10 11" key="1">
    <citation type="journal article" date="2020" name="Front. Microbiol.">
        <title>Single-cell genomics of novel Actinobacteria with the Wood-Ljungdahl pathway discovered in a serpentinizing system.</title>
        <authorList>
            <person name="Merino N."/>
            <person name="Kawai M."/>
            <person name="Boyd E.S."/>
            <person name="Colman D.R."/>
            <person name="McGlynn S.E."/>
            <person name="Nealson K.H."/>
            <person name="Kurokawa K."/>
            <person name="Hongoh Y."/>
        </authorList>
    </citation>
    <scope>NUCLEOTIDE SEQUENCE [LARGE SCALE GENOMIC DNA]</scope>
    <source>
        <strain evidence="10 11">S47</strain>
    </source>
</reference>